<proteinExistence type="predicted"/>
<dbReference type="GO" id="GO:0009252">
    <property type="term" value="P:peptidoglycan biosynthetic process"/>
    <property type="evidence" value="ECO:0007669"/>
    <property type="project" value="UniProtKB-UniRule"/>
</dbReference>
<dbReference type="Gene3D" id="3.40.1190.10">
    <property type="entry name" value="Mur-like, catalytic domain"/>
    <property type="match status" value="1"/>
</dbReference>
<organism evidence="18 19">
    <name type="scientific">Candidatus Roizmanbacteria bacterium RIFCSPLOWO2_01_FULL_41_22</name>
    <dbReference type="NCBI Taxonomy" id="1802067"/>
    <lineage>
        <taxon>Bacteria</taxon>
        <taxon>Candidatus Roizmaniibacteriota</taxon>
    </lineage>
</organism>
<dbReference type="SUPFAM" id="SSF53244">
    <property type="entry name" value="MurD-like peptide ligases, peptide-binding domain"/>
    <property type="match status" value="1"/>
</dbReference>
<comment type="caution">
    <text evidence="18">The sequence shown here is derived from an EMBL/GenBank/DDBJ whole genome shotgun (WGS) entry which is preliminary data.</text>
</comment>
<comment type="pathway">
    <text evidence="2">Cell wall biogenesis; peptidoglycan biosynthesis.</text>
</comment>
<evidence type="ECO:0000256" key="2">
    <source>
        <dbReference type="ARBA" id="ARBA00004752"/>
    </source>
</evidence>
<dbReference type="SUPFAM" id="SSF53623">
    <property type="entry name" value="MurD-like peptide ligases, catalytic domain"/>
    <property type="match status" value="1"/>
</dbReference>
<dbReference type="EC" id="6.3.2.8" evidence="3 14"/>
<dbReference type="SUPFAM" id="SSF51984">
    <property type="entry name" value="MurCD N-terminal domain"/>
    <property type="match status" value="1"/>
</dbReference>
<dbReference type="InterPro" id="IPR050061">
    <property type="entry name" value="MurCDEF_pg_biosynth"/>
</dbReference>
<dbReference type="Pfam" id="PF08245">
    <property type="entry name" value="Mur_ligase_M"/>
    <property type="match status" value="1"/>
</dbReference>
<dbReference type="Pfam" id="PF01225">
    <property type="entry name" value="Mur_ligase"/>
    <property type="match status" value="1"/>
</dbReference>
<reference evidence="18 19" key="1">
    <citation type="journal article" date="2016" name="Nat. Commun.">
        <title>Thousands of microbial genomes shed light on interconnected biogeochemical processes in an aquifer system.</title>
        <authorList>
            <person name="Anantharaman K."/>
            <person name="Brown C.T."/>
            <person name="Hug L.A."/>
            <person name="Sharon I."/>
            <person name="Castelle C.J."/>
            <person name="Probst A.J."/>
            <person name="Thomas B.C."/>
            <person name="Singh A."/>
            <person name="Wilkins M.J."/>
            <person name="Karaoz U."/>
            <person name="Brodie E.L."/>
            <person name="Williams K.H."/>
            <person name="Hubbard S.S."/>
            <person name="Banfield J.F."/>
        </authorList>
    </citation>
    <scope>NUCLEOTIDE SEQUENCE [LARGE SCALE GENOMIC DNA]</scope>
</reference>
<comment type="catalytic activity">
    <reaction evidence="13">
        <text>UDP-N-acetyl-alpha-D-muramate + L-alanine + ATP = UDP-N-acetyl-alpha-D-muramoyl-L-alanine + ADP + phosphate + H(+)</text>
        <dbReference type="Rhea" id="RHEA:23372"/>
        <dbReference type="ChEBI" id="CHEBI:15378"/>
        <dbReference type="ChEBI" id="CHEBI:30616"/>
        <dbReference type="ChEBI" id="CHEBI:43474"/>
        <dbReference type="ChEBI" id="CHEBI:57972"/>
        <dbReference type="ChEBI" id="CHEBI:70757"/>
        <dbReference type="ChEBI" id="CHEBI:83898"/>
        <dbReference type="ChEBI" id="CHEBI:456216"/>
        <dbReference type="EC" id="6.3.2.8"/>
    </reaction>
</comment>
<dbReference type="Gene3D" id="3.40.50.720">
    <property type="entry name" value="NAD(P)-binding Rossmann-like Domain"/>
    <property type="match status" value="1"/>
</dbReference>
<keyword evidence="5 18" id="KW-0436">Ligase</keyword>
<dbReference type="Gene3D" id="3.90.190.20">
    <property type="entry name" value="Mur ligase, C-terminal domain"/>
    <property type="match status" value="1"/>
</dbReference>
<gene>
    <name evidence="18" type="ORF">A2966_01060</name>
</gene>
<dbReference type="InterPro" id="IPR000713">
    <property type="entry name" value="Mur_ligase_N"/>
</dbReference>
<evidence type="ECO:0000256" key="14">
    <source>
        <dbReference type="NCBIfam" id="TIGR01082"/>
    </source>
</evidence>
<keyword evidence="4" id="KW-0963">Cytoplasm</keyword>
<feature type="domain" description="Mur ligase N-terminal catalytic" evidence="15">
    <location>
        <begin position="11"/>
        <end position="108"/>
    </location>
</feature>
<dbReference type="GO" id="GO:0008763">
    <property type="term" value="F:UDP-N-acetylmuramate-L-alanine ligase activity"/>
    <property type="evidence" value="ECO:0007669"/>
    <property type="project" value="UniProtKB-UniRule"/>
</dbReference>
<evidence type="ECO:0000256" key="1">
    <source>
        <dbReference type="ARBA" id="ARBA00004496"/>
    </source>
</evidence>
<keyword evidence="10" id="KW-0573">Peptidoglycan synthesis</keyword>
<dbReference type="EMBL" id="MGAR01000023">
    <property type="protein sequence ID" value="OGK51617.1"/>
    <property type="molecule type" value="Genomic_DNA"/>
</dbReference>
<dbReference type="InterPro" id="IPR036565">
    <property type="entry name" value="Mur-like_cat_sf"/>
</dbReference>
<dbReference type="InterPro" id="IPR005758">
    <property type="entry name" value="UDP-N-AcMur_Ala_ligase_MurC"/>
</dbReference>
<comment type="subcellular location">
    <subcellularLocation>
        <location evidence="1">Cytoplasm</location>
    </subcellularLocation>
</comment>
<feature type="domain" description="Mur ligase C-terminal" evidence="16">
    <location>
        <begin position="334"/>
        <end position="467"/>
    </location>
</feature>
<evidence type="ECO:0000256" key="3">
    <source>
        <dbReference type="ARBA" id="ARBA00012211"/>
    </source>
</evidence>
<dbReference type="AlphaFoldDB" id="A0A1F7J7P2"/>
<dbReference type="PANTHER" id="PTHR43445:SF3">
    <property type="entry name" value="UDP-N-ACETYLMURAMATE--L-ALANINE LIGASE"/>
    <property type="match status" value="1"/>
</dbReference>
<evidence type="ECO:0000256" key="10">
    <source>
        <dbReference type="ARBA" id="ARBA00022984"/>
    </source>
</evidence>
<dbReference type="GO" id="GO:0071555">
    <property type="term" value="P:cell wall organization"/>
    <property type="evidence" value="ECO:0007669"/>
    <property type="project" value="UniProtKB-KW"/>
</dbReference>
<keyword evidence="7" id="KW-0547">Nucleotide-binding</keyword>
<feature type="domain" description="Mur ligase central" evidence="17">
    <location>
        <begin position="114"/>
        <end position="311"/>
    </location>
</feature>
<dbReference type="InterPro" id="IPR036615">
    <property type="entry name" value="Mur_ligase_C_dom_sf"/>
</dbReference>
<dbReference type="GO" id="GO:0005737">
    <property type="term" value="C:cytoplasm"/>
    <property type="evidence" value="ECO:0007669"/>
    <property type="project" value="UniProtKB-SubCell"/>
</dbReference>
<evidence type="ECO:0000256" key="6">
    <source>
        <dbReference type="ARBA" id="ARBA00022618"/>
    </source>
</evidence>
<evidence type="ECO:0000256" key="12">
    <source>
        <dbReference type="ARBA" id="ARBA00023316"/>
    </source>
</evidence>
<evidence type="ECO:0000259" key="16">
    <source>
        <dbReference type="Pfam" id="PF02875"/>
    </source>
</evidence>
<evidence type="ECO:0000313" key="18">
    <source>
        <dbReference type="EMBL" id="OGK51617.1"/>
    </source>
</evidence>
<evidence type="ECO:0000256" key="8">
    <source>
        <dbReference type="ARBA" id="ARBA00022840"/>
    </source>
</evidence>
<keyword evidence="9" id="KW-0133">Cell shape</keyword>
<evidence type="ECO:0000259" key="17">
    <source>
        <dbReference type="Pfam" id="PF08245"/>
    </source>
</evidence>
<name>A0A1F7J7P2_9BACT</name>
<keyword evidence="12" id="KW-0961">Cell wall biogenesis/degradation</keyword>
<sequence>MLDQYTDFFLVGIKGVAMANLARILHQLGKWVTGSDSAETFITDPVLAEIKLTPLIGFSPQDLPPITEVVIYSAAHDGAENPQVKDAKKRGLLVVHQAAILGELIQKYQQSVAVCGCHGKTTTASLLAYAMINLQVSPGYLVGTSQFSGFFGGELGKKDYFVLEADEYALHPPGDRTSKLEHYQPTQILCTNIDYDHPDVYANLEETKRAFLRFFQKIPLDRVPRLFLCQDDANLQGVAQKLPVQSYLTFGLSDQSDLKITDVKNDEHETKFKLETSSAKALRFLPKISRIFSIGLFGEKNVSNAAGAILVLLSLGFAEYKIEKAIRLFSGAKRRFEKVEESDSMTLFDDYAHHPHEISATIEAARRRFPHRRLVIIFQPHTFSRTLSLKTEFLEALSHADLALIAPIFPSARESYPQPPITAGDLEELARKAGKTNVFGYDSNNKLVDAVSIMHRPGDVIFTMGAGDIYKLKDRLKAV</sequence>
<dbReference type="NCBIfam" id="TIGR01082">
    <property type="entry name" value="murC"/>
    <property type="match status" value="1"/>
</dbReference>
<dbReference type="GO" id="GO:0008360">
    <property type="term" value="P:regulation of cell shape"/>
    <property type="evidence" value="ECO:0007669"/>
    <property type="project" value="UniProtKB-KW"/>
</dbReference>
<evidence type="ECO:0000256" key="11">
    <source>
        <dbReference type="ARBA" id="ARBA00023306"/>
    </source>
</evidence>
<keyword evidence="11" id="KW-0131">Cell cycle</keyword>
<dbReference type="InterPro" id="IPR013221">
    <property type="entry name" value="Mur_ligase_cen"/>
</dbReference>
<evidence type="ECO:0000256" key="9">
    <source>
        <dbReference type="ARBA" id="ARBA00022960"/>
    </source>
</evidence>
<keyword evidence="8" id="KW-0067">ATP-binding</keyword>
<dbReference type="PANTHER" id="PTHR43445">
    <property type="entry name" value="UDP-N-ACETYLMURAMATE--L-ALANINE LIGASE-RELATED"/>
    <property type="match status" value="1"/>
</dbReference>
<evidence type="ECO:0000256" key="13">
    <source>
        <dbReference type="ARBA" id="ARBA00047833"/>
    </source>
</evidence>
<evidence type="ECO:0000313" key="19">
    <source>
        <dbReference type="Proteomes" id="UP000176480"/>
    </source>
</evidence>
<protein>
    <recommendedName>
        <fullName evidence="3 14">UDP-N-acetylmuramate--L-alanine ligase</fullName>
        <ecNumber evidence="3 14">6.3.2.8</ecNumber>
    </recommendedName>
</protein>
<evidence type="ECO:0000259" key="15">
    <source>
        <dbReference type="Pfam" id="PF01225"/>
    </source>
</evidence>
<evidence type="ECO:0000256" key="7">
    <source>
        <dbReference type="ARBA" id="ARBA00022741"/>
    </source>
</evidence>
<dbReference type="GO" id="GO:0005524">
    <property type="term" value="F:ATP binding"/>
    <property type="evidence" value="ECO:0007669"/>
    <property type="project" value="UniProtKB-KW"/>
</dbReference>
<keyword evidence="6" id="KW-0132">Cell division</keyword>
<accession>A0A1F7J7P2</accession>
<dbReference type="InterPro" id="IPR004101">
    <property type="entry name" value="Mur_ligase_C"/>
</dbReference>
<dbReference type="GO" id="GO:0051301">
    <property type="term" value="P:cell division"/>
    <property type="evidence" value="ECO:0007669"/>
    <property type="project" value="UniProtKB-KW"/>
</dbReference>
<dbReference type="Pfam" id="PF02875">
    <property type="entry name" value="Mur_ligase_C"/>
    <property type="match status" value="1"/>
</dbReference>
<dbReference type="Proteomes" id="UP000176480">
    <property type="component" value="Unassembled WGS sequence"/>
</dbReference>
<evidence type="ECO:0000256" key="5">
    <source>
        <dbReference type="ARBA" id="ARBA00022598"/>
    </source>
</evidence>
<dbReference type="STRING" id="1802067.A2966_01060"/>
<dbReference type="UniPathway" id="UPA00219"/>
<evidence type="ECO:0000256" key="4">
    <source>
        <dbReference type="ARBA" id="ARBA00022490"/>
    </source>
</evidence>